<feature type="domain" description="Bacterial Ig-like" evidence="2">
    <location>
        <begin position="675"/>
        <end position="761"/>
    </location>
</feature>
<proteinExistence type="predicted"/>
<dbReference type="InterPro" id="IPR025592">
    <property type="entry name" value="DUF4347"/>
</dbReference>
<name>A0A7C3ZKJ7_9CYAN</name>
<dbReference type="PANTHER" id="PTHR35580:SF1">
    <property type="entry name" value="PHYTASE-LIKE DOMAIN-CONTAINING PROTEIN"/>
    <property type="match status" value="1"/>
</dbReference>
<dbReference type="InterPro" id="IPR010620">
    <property type="entry name" value="SBBP_repeat"/>
</dbReference>
<dbReference type="InterPro" id="IPR052918">
    <property type="entry name" value="Motility_Chemotaxis_Reg"/>
</dbReference>
<feature type="domain" description="DUF4347" evidence="1">
    <location>
        <begin position="26"/>
        <end position="167"/>
    </location>
</feature>
<evidence type="ECO:0000259" key="1">
    <source>
        <dbReference type="Pfam" id="PF14252"/>
    </source>
</evidence>
<dbReference type="SUPFAM" id="SSF101898">
    <property type="entry name" value="NHL repeat"/>
    <property type="match status" value="1"/>
</dbReference>
<dbReference type="Pfam" id="PF14252">
    <property type="entry name" value="DUF4347"/>
    <property type="match status" value="1"/>
</dbReference>
<dbReference type="Gene3D" id="2.80.10.50">
    <property type="match status" value="4"/>
</dbReference>
<dbReference type="InterPro" id="IPR044048">
    <property type="entry name" value="Big_12"/>
</dbReference>
<reference evidence="3" key="1">
    <citation type="journal article" date="2020" name="mSystems">
        <title>Genome- and Community-Level Interaction Insights into Carbon Utilization and Element Cycling Functions of Hydrothermarchaeota in Hydrothermal Sediment.</title>
        <authorList>
            <person name="Zhou Z."/>
            <person name="Liu Y."/>
            <person name="Xu W."/>
            <person name="Pan J."/>
            <person name="Luo Z.H."/>
            <person name="Li M."/>
        </authorList>
    </citation>
    <scope>NUCLEOTIDE SEQUENCE [LARGE SCALE GENOMIC DNA]</scope>
    <source>
        <strain evidence="3">SpSt-374</strain>
    </source>
</reference>
<gene>
    <name evidence="3" type="ORF">ENR15_11060</name>
</gene>
<comment type="caution">
    <text evidence="3">The sequence shown here is derived from an EMBL/GenBank/DDBJ whole genome shotgun (WGS) entry which is preliminary data.</text>
</comment>
<dbReference type="PANTHER" id="PTHR35580">
    <property type="entry name" value="CELL SURFACE GLYCOPROTEIN (S-LAYER PROTEIN)-LIKE PROTEIN"/>
    <property type="match status" value="1"/>
</dbReference>
<evidence type="ECO:0000313" key="3">
    <source>
        <dbReference type="EMBL" id="HGG01162.1"/>
    </source>
</evidence>
<dbReference type="AlphaFoldDB" id="A0A7C3ZKJ7"/>
<organism evidence="3">
    <name type="scientific">Planktothricoides sp. SpSt-374</name>
    <dbReference type="NCBI Taxonomy" id="2282167"/>
    <lineage>
        <taxon>Bacteria</taxon>
        <taxon>Bacillati</taxon>
        <taxon>Cyanobacteriota</taxon>
        <taxon>Cyanophyceae</taxon>
        <taxon>Oscillatoriophycideae</taxon>
        <taxon>Oscillatoriales</taxon>
        <taxon>Oscillatoriaceae</taxon>
        <taxon>Planktothricoides</taxon>
    </lineage>
</organism>
<dbReference type="SUPFAM" id="SSF50998">
    <property type="entry name" value="Quinoprotein alcohol dehydrogenase-like"/>
    <property type="match status" value="1"/>
</dbReference>
<protein>
    <submittedName>
        <fullName evidence="3">DUF4347 domain-containing protein</fullName>
    </submittedName>
</protein>
<dbReference type="EMBL" id="DSPX01000114">
    <property type="protein sequence ID" value="HGG01162.1"/>
    <property type="molecule type" value="Genomic_DNA"/>
</dbReference>
<dbReference type="InterPro" id="IPR011047">
    <property type="entry name" value="Quinoprotein_ADH-like_sf"/>
</dbReference>
<accession>A0A7C3ZKJ7</accession>
<dbReference type="Pfam" id="PF06739">
    <property type="entry name" value="SBBP"/>
    <property type="match status" value="5"/>
</dbReference>
<evidence type="ECO:0000259" key="2">
    <source>
        <dbReference type="Pfam" id="PF19078"/>
    </source>
</evidence>
<dbReference type="Pfam" id="PF19078">
    <property type="entry name" value="Big_12"/>
    <property type="match status" value="1"/>
</dbReference>
<sequence length="1228" mass="128180">MPTSKIRDFGQNSGSFNYRQNQNYQLLIIDPAVEDYQILLDGISPHTFVHILDKNRDGIEQITEILQKAPLSKGGWGDSSLHLITHGSPGTLYLGNSTLELSNIEQYRHQLQQWGIAHLYIYGCKVAAGDAGAEFLTKLHQITQAEIYANSHLTGNPVLGGTWKLQQILPCPPAPLPPCPSAPLLPCSPALFSPETLATYPGLLLEPEYEWAKNFEDFSGVGLPEYSIAVDNSGNIYTTGYFRDTVDFDPGAGTFNLTSAGSDDTFISKLNADGTFAWAKSFENSSWDHGKSIVIDNSGNIYTTGYFQGTADFDLGAGTFNLTSAGNANTFISKLNADGTFAWAKNFGNTYSDSSSTIAVDSSGNVYTTGFFSGTADFDPGSGTFNLTSSAEWADNFISKLNADGTFAWAKSFSINSNNYEAVHSIAVDDSGNVYTTGDFQGTTDFDPGPGTFNLTPVGDNDAFISKLNADGTFAWAKNLGGSGGDYGYSIAVDNSDNVYTAGSFGGTVDFDPGPGAANLTSAGKDDIFISKLNADGTFAWSKSFGGSSWDFGSSVDIDSSGNIYTTGYFSGTADFDPGPGTFNLTSAGNANPFISKLNPDGTFAWAKNLEGSGNNPSENFGFSIDIDNSDNVYTTGYFQGTVDFDPGTGTANLTSTSGYAGYYDVFISKLTPGVAPTVTLNSTATATVNGLFTVTATFSEDVIGFDISDITIDNGTAGNFTIVDAKTYTFDITPTTDGQVTVDIAAAQATDNAGNDNIAATPLTRTAALNSSWTKSLGGSSGDFGKSIAVDNSGNVYTIGSFYGTADFDPGAGTTNLTASGQDDIFISKLNADGTFAWAQNLGNIWGDSGYSVAIDNSGNIYTTGSFWGKVDFDPGVGTFNLTATGQKDTFISKLNADGTFAWAKSLGGSGSDIGKSIAVDDSDNVYTTGTFQGTADFNPGTGTFNLTAAGSDDTFISKLNADGTFAWAKNLGGSGSDSGNSIAVDNSGNVYTTGTFQGTADFNPGVGTTNLTSAGGNDTFISKLNADGTFGWAKNLGSSGDDSGRDIAVDITGNVYTTGGFRGTVDFDPGVGTDNLTSAAGSDDIFISKLNADGTFGWAKSFSGSLGDYGNSIDVDITGNVYTTGQFQSKVDFDPGVGTFNLTSAGGFDHFISKLNADGTFAWAESFEGVSGNIGNSIAVDSGGTIYTTGQFKGTVDFDPGVGTDNLTAAGDWDVFISKLDPTGIL</sequence>